<dbReference type="SUPFAM" id="SSF49265">
    <property type="entry name" value="Fibronectin type III"/>
    <property type="match status" value="2"/>
</dbReference>
<evidence type="ECO:0000313" key="2">
    <source>
        <dbReference type="Proteomes" id="UP000507470"/>
    </source>
</evidence>
<reference evidence="1 2" key="1">
    <citation type="submission" date="2020-06" db="EMBL/GenBank/DDBJ databases">
        <authorList>
            <person name="Li R."/>
            <person name="Bekaert M."/>
        </authorList>
    </citation>
    <scope>NUCLEOTIDE SEQUENCE [LARGE SCALE GENOMIC DNA]</scope>
    <source>
        <strain evidence="2">wild</strain>
    </source>
</reference>
<dbReference type="PANTHER" id="PTHR16897">
    <property type="entry name" value="OS10G0105400 PROTEIN"/>
    <property type="match status" value="1"/>
</dbReference>
<keyword evidence="2" id="KW-1185">Reference proteome</keyword>
<dbReference type="PANTHER" id="PTHR16897:SF2">
    <property type="entry name" value="OS03G0226600 PROTEIN"/>
    <property type="match status" value="1"/>
</dbReference>
<gene>
    <name evidence="1" type="ORF">MCOR_17235</name>
</gene>
<proteinExistence type="predicted"/>
<organism evidence="1 2">
    <name type="scientific">Mytilus coruscus</name>
    <name type="common">Sea mussel</name>
    <dbReference type="NCBI Taxonomy" id="42192"/>
    <lineage>
        <taxon>Eukaryota</taxon>
        <taxon>Metazoa</taxon>
        <taxon>Spiralia</taxon>
        <taxon>Lophotrochozoa</taxon>
        <taxon>Mollusca</taxon>
        <taxon>Bivalvia</taxon>
        <taxon>Autobranchia</taxon>
        <taxon>Pteriomorphia</taxon>
        <taxon>Mytilida</taxon>
        <taxon>Mytiloidea</taxon>
        <taxon>Mytilidae</taxon>
        <taxon>Mytilinae</taxon>
        <taxon>Mytilus</taxon>
    </lineage>
</organism>
<name>A0A6J8BBV9_MYTCO</name>
<dbReference type="SUPFAM" id="SSF57184">
    <property type="entry name" value="Growth factor receptor domain"/>
    <property type="match status" value="1"/>
</dbReference>
<accession>A0A6J8BBV9</accession>
<dbReference type="OrthoDB" id="2134669at2759"/>
<dbReference type="InterPro" id="IPR009030">
    <property type="entry name" value="Growth_fac_rcpt_cys_sf"/>
</dbReference>
<evidence type="ECO:0008006" key="3">
    <source>
        <dbReference type="Google" id="ProtNLM"/>
    </source>
</evidence>
<protein>
    <recommendedName>
        <fullName evidence="3">EGF-like domain-containing protein</fullName>
    </recommendedName>
</protein>
<dbReference type="EMBL" id="CACVKT020003051">
    <property type="protein sequence ID" value="CAC5381352.1"/>
    <property type="molecule type" value="Genomic_DNA"/>
</dbReference>
<sequence>MHHGMPRPWRLHKNCLPSKVRDQHSIVPDKNCTQAYQILDQEYNLKEKIRQTTSSREPFLQADDGDINKLLIFTTAENLRQLCTADIVYCNGTFYTAPPINEPAILFLYPTLVYKSGNSYRRDMYSKYNVSDMSNMVSLCLEKIENEDIKMSILKPFLLRSLKATTTYDCGHVPFKNHIQFTLNLIPDAGDLQSGSGVVKPAYCSNNQKINPDACTFHYKNDGVTYRDFRVERNSGGTCVAPNICQCCNEGFYTDNTDGYCKICPFISMCEHRRCNPTTGLNNACLFCKWENIHERYQRAYKYNKISNACEKTCSWRSDSTRCYPGHCSDEYATSCVCAKGFASPSEYCIRITEKIIIVDAQVRFVDPYETTVTSPENVNSPRFVPKKWTNNVLLHKLQFSLGARYNDIGNISTNYPFNNTDHFIIDFANGIIAGKMRALFLREKEPARPLFKKVDCNSSCHEKTPCPVGSMFRCESDEVPVGQLGIETTESYKFHWDTMLPYYDCSKWSCPSLPFYVPDVSKTSTINVTVPGMYAVHFTAFDRAGNYKSARGLFLYDNNEEIELGRGSIDVLKAKNYSEKGWITYDSPIIYMTWKDMFVKTDHFKYNWLVKVKNLGYIESSYDDNSGKRTVEMVPNVKGIVKFEVAHDVFGPTTKSSSPFTLVTDVYAEMATQNVAWDDGEKLIVTIRAYDLLENHRDEIVTVYKDASPPIISNLWLTKGDRINIAVHSVEEFNEMVIEWDAFDYHSGISHLNWKLYDNFTRSDIIHGDIDLPGQGNTESSLEECVEKYKDHKRGPVCYCTHYTGCYHKHFYIKPHLAVGNDTGNGIVHNRSMGVHDSDYFIDVNVTNMATLTTKKTIKITIDITPPEPGHVHDGIYGFPEIDYQQDFQLDAYWEGFFDHESGVAFYQYEFATTCLTQDDFKNKNMSDDTYDTFATFTAPAHGTYFVTVVAYNRAYEMSKPVCSDGVTITTIIPSIKNLVVMNAVTAPRLIKDSEKNGWYLDKNLNRQRIKGTDNCKFSDPVPEDIKVFSIIPGFIGDVCMDSLSYTALVTRILPKVHLLNVTWMPDIKPSLIGDYEVGLSSTSGSSAPDILSFQSSQHHTQILINHFGVPEGKLFFLIIKSISKSNMIGIQSVGPYMMDSTPPQFIGTYIDLNLSGTFLVANWSAASFRDVDDPYPLHFEYAIGHEPYSSDIHQYSPIAQNGPCKHTPKYMCTAICVSELNWKLHGNSIYYITIKATNLAGLSVTKTSEPYRHDILLPTKGIVIDVPVNSNFSTNAPIKDIEDIDYTDITDCMVVRWKNFRHPHLNISYSACVGSSLTSCDVEVKRSIGHTRNVYIFSGLALSHFKRYYITIFADTVSGSVSASSDGVTVVDPNWTLPNLKIMDGHNCSDSMTGNVSYITDTCVTLTDVYIFVCTDIDNYYILDIKLLNASHHSEDTRPQCIAETDFQISTSTLNAYFEIPKDYIQYMTHAFWNIEEKFLIGDFWHMFNEMDSHYIALHQNLNLTSADLILEPGRTYRLSVTFCADTVCFNSFKTSGVTIIPNKPVAGPISIDYTNHTETEDKIKITFAKMFDPDIVDADEAQSVVDYYEYTLMDDSNGAYHNWLKASNISKVNKSYSEFTVYLSGQMDFSKCQIFALRGYNKAGVWETTFAEIKRCNVYDDTQIIIPKIVVDAVGEQQLNGDGSIRNGYGREIHLEENAKWNKVDVDYTPYKNLLSSVWHSLRHKDFTWAVIEVKSLDSLTYYTNFNEIQLPDPCSHPDVVKCGHTSEAYVNVLFNEKTHLQHGKRYKICIHAPPKKVEHEKWTEYLEETNKCSDGVTVDLTPPVPGKVWIGPTSTTYKFQTSTSEMFVNWESFTDVEEFRTTSHNSGILKYSVAIGSVKGGSDIVPFTNVGLVNHIALHNLNLQNGHDYFASVKGMDFSGRSSISQSSSVRIDNTPPQQTSRPISIDERHITNLTEVKACWKDVFYDVESGIKHYMLEIGSRPKFNDIMQPIETVDDCGISVDFLEENVHEGHAYFFTIKAVNKANLISTASSWAYIYDKSPPEAGQVFDGMLSSSTENKKDIDFQIDTTRIDAYWEKFYDPHTSVKVYRIAIGTCPGCDDVLQTHDVGIIHDFHLKGINLAVGIRYYTTVTACNTADLCTSSTSDGVVIDNSPPNSGKVKDGADYMDINYQSLKSYVAATWKAFNDPQSGLDKYTVRIGTVSGGDDIMSDREVPLTDIIVFPNTTEIPSDTRIFVTVRAYNRAGLYSEATSNGFLVDDTPPVFIRKPALYNEIGSIIKNSIVYRSCFKVTWEVSDEESFIERQYISVSSHLGGEINTTSTELNGIVRDYTYTRLDLHDGGEYFVTVVVCNGAKVCVKETSERILVDNSPPIAGTFAIQTDHAGNPDRQVSEWMMWSRFKLWLSWLGFSDLHTSIDYYMVSVGSQFMMDDLNIDGSPQKVIHHITNTTVDKGDEGKVQTYEVATTLLEADNYVFVSLWAVNNVGLRSDMIHHQFHLISGGSLEQIRRCSSMTCLGHCVCAPKDQRCPVESAGCIDTTHNNTNTLLAVYDITNLRQGESEGIKFTASHDTLAARWQIVQIHGLLPQWYEWSVGLTDLNEPGGVIDDTVENIWHPCGQMESAIYTLPRGKLLNDMVSYSFFVRAWYDSNTFADFKSNGATVMSKPLTTTNFVGAGVKEHLPGHWKKDIDVMLRGGLFSISWHEAFVKASEVINKFKVYLSTYPGGHDIHVLDIDLPGVMTTVNISRVPLLPSVWYYSNVVGYSYAGQHVTLSSDGFTVDIDKPATGVVNDGIGKIETDFQNTSNVVSASWHGFGDQDSGISKYYWCVQFYNADPGCDILPYQNVGIHRSVSRSINSSIINSGII</sequence>
<dbReference type="InterPro" id="IPR036116">
    <property type="entry name" value="FN3_sf"/>
</dbReference>
<dbReference type="Proteomes" id="UP000507470">
    <property type="component" value="Unassembled WGS sequence"/>
</dbReference>
<evidence type="ECO:0000313" key="1">
    <source>
        <dbReference type="EMBL" id="CAC5381352.1"/>
    </source>
</evidence>